<dbReference type="AlphaFoldDB" id="A0A9X0WK50"/>
<dbReference type="Gene3D" id="1.20.58.130">
    <property type="match status" value="1"/>
</dbReference>
<organism evidence="1 2">
    <name type="scientific">Thiocapsa imhoffii</name>
    <dbReference type="NCBI Taxonomy" id="382777"/>
    <lineage>
        <taxon>Bacteria</taxon>
        <taxon>Pseudomonadati</taxon>
        <taxon>Pseudomonadota</taxon>
        <taxon>Gammaproteobacteria</taxon>
        <taxon>Chromatiales</taxon>
        <taxon>Chromatiaceae</taxon>
        <taxon>Thiocapsa</taxon>
    </lineage>
</organism>
<dbReference type="SUPFAM" id="SSF52540">
    <property type="entry name" value="P-loop containing nucleoside triphosphate hydrolases"/>
    <property type="match status" value="1"/>
</dbReference>
<protein>
    <recommendedName>
        <fullName evidence="3">Sulfotransferase family protein</fullName>
    </recommendedName>
</protein>
<evidence type="ECO:0000313" key="1">
    <source>
        <dbReference type="EMBL" id="MBK1645834.1"/>
    </source>
</evidence>
<sequence length="446" mass="50409">MTTDRTRVRAVPATQQEVYVGALSDASAAADSREKRRLFIHIGLPKTGTSYIQSLLSAYRLQLLRQKILYPETGMETGNHKALALPFLSESRKRRPDVQPWLTAGLAMLWFQLRDEIQQTNADQVILSSEYFFEAHAIRLLRWICDRLDVEAMVIVYLRRQDRLLESGYNQAIKAGLETDKAVLGLTYVPEYDYEHLLDRWADAFGSTSLLVRTYEEASSGPGLLQDFLSLVGAEIPMLDQRGERNDSLHPALVEFRRVENVVGLTNSPLAMLATPLMHILEPDDHLSIMSPELRHRFLNFYADSNSRVARRYLGRENGMLFAPPSTPPSSQPSDPNASLQVLVSAGFNHLIAKTEQLADAQGAQHSEIGSLRTEMGCLRSEVGGLRQELGSLRTEVNGLHTEMERLRIDLNQLMELFKHEPVAQDTGHTQAPIKQAWIRRLIRWS</sequence>
<dbReference type="Gene3D" id="3.40.50.300">
    <property type="entry name" value="P-loop containing nucleotide triphosphate hydrolases"/>
    <property type="match status" value="1"/>
</dbReference>
<proteinExistence type="predicted"/>
<dbReference type="InterPro" id="IPR027417">
    <property type="entry name" value="P-loop_NTPase"/>
</dbReference>
<evidence type="ECO:0008006" key="3">
    <source>
        <dbReference type="Google" id="ProtNLM"/>
    </source>
</evidence>
<reference evidence="1 2" key="1">
    <citation type="journal article" date="2020" name="Microorganisms">
        <title>Osmotic Adaptation and Compatible Solute Biosynthesis of Phototrophic Bacteria as Revealed from Genome Analyses.</title>
        <authorList>
            <person name="Imhoff J.F."/>
            <person name="Rahn T."/>
            <person name="Kunzel S."/>
            <person name="Keller A."/>
            <person name="Neulinger S.C."/>
        </authorList>
    </citation>
    <scope>NUCLEOTIDE SEQUENCE [LARGE SCALE GENOMIC DNA]</scope>
    <source>
        <strain evidence="1 2">DSM 21303</strain>
    </source>
</reference>
<accession>A0A9X0WK50</accession>
<keyword evidence="2" id="KW-1185">Reference proteome</keyword>
<dbReference type="Proteomes" id="UP001138802">
    <property type="component" value="Unassembled WGS sequence"/>
</dbReference>
<gene>
    <name evidence="1" type="ORF">CKO25_14460</name>
</gene>
<evidence type="ECO:0000313" key="2">
    <source>
        <dbReference type="Proteomes" id="UP001138802"/>
    </source>
</evidence>
<name>A0A9X0WK50_9GAMM</name>
<comment type="caution">
    <text evidence="1">The sequence shown here is derived from an EMBL/GenBank/DDBJ whole genome shotgun (WGS) entry which is preliminary data.</text>
</comment>
<dbReference type="EMBL" id="NRSD01000016">
    <property type="protein sequence ID" value="MBK1645834.1"/>
    <property type="molecule type" value="Genomic_DNA"/>
</dbReference>